<feature type="active site" description="O-(5'-phospho-DNA)-tyrosine intermediate" evidence="9">
    <location>
        <position position="122"/>
    </location>
</feature>
<dbReference type="GO" id="GO:0005694">
    <property type="term" value="C:chromosome"/>
    <property type="evidence" value="ECO:0007669"/>
    <property type="project" value="InterPro"/>
</dbReference>
<keyword evidence="7" id="KW-0472">Membrane</keyword>
<dbReference type="InterPro" id="IPR013757">
    <property type="entry name" value="Topo_IIA_A_a_sf"/>
</dbReference>
<sequence length="730" mass="82599">MQEVIKKIYEYSLEEIMGERFGRYSKTIIQDRAIPDVRDGLKPVQRRILYAMYKDHNTVDKPYRKCAKTVGNVMGFYHPHGDSSIYEAMVRMSQWWKQNAILIDMHGNNGSMDGDGAAAMRYTEARLSKISNELLKDIEKETVTWAPNYDDSLLEPTVLPAKYPNLLVNGSTGISAGYATNIPPHNLGEVIDATIKRIDSPNCTLDTIMKIVQGPDFPTGGIVEGIDGIRSAFETGRGRVMIRSKIDFVKNKSKEQIVITEIPFDVNKANLVKKIEDLKIDKKIEGISEVRDETDRDGLRIVIDLKKDASREFVVNYLLKNTELQISYNYNMVSIVNRRPMTLGIIPILDAYIKHQKEVITKRTQFDLSVAKKRVHIVEGLVKAISILDEVVATIRKSKNKADAKNNLVIEYAFTEEQAEAIVMLQLYKLTNTDVTALLEEQQKLLLIIKGLEAILGDPEKLKSVMKEELRKIKKEYATPRKTVIKEEITEIKLDTKEMIPKEDVVVVVTHDGYVKRVSKRSYAMAEGETTLKDGDYVIGKYQMNTLNTVLLFTNLGNYLFVPVHEIPDLKWKELGKHISNVIKLSSEETIIASIPVFDFKAPQVITTVSKHGMIKRSELKDFEVQRYSKPMTCMKLKAGDELVAVSNSSHSEIFLTTKLGYALWYGIDEVPITGVKAGGVKAMTLKNDEIVGAHLFDGSIEYLTVFTEKNTAKRIKLSEFDKTTRARRG</sequence>
<dbReference type="SUPFAM" id="SSF56719">
    <property type="entry name" value="Type II DNA topoisomerase"/>
    <property type="match status" value="1"/>
</dbReference>
<evidence type="ECO:0000259" key="10">
    <source>
        <dbReference type="PROSITE" id="PS52040"/>
    </source>
</evidence>
<keyword evidence="6 9" id="KW-0238">DNA-binding</keyword>
<dbReference type="Gene3D" id="2.120.10.90">
    <property type="entry name" value="DNA gyrase/topoisomerase IV, subunit A, C-terminal"/>
    <property type="match status" value="1"/>
</dbReference>
<dbReference type="Gene3D" id="3.90.199.10">
    <property type="entry name" value="Topoisomerase II, domain 5"/>
    <property type="match status" value="1"/>
</dbReference>
<dbReference type="CDD" id="cd00187">
    <property type="entry name" value="TOP4c"/>
    <property type="match status" value="1"/>
</dbReference>
<evidence type="ECO:0000256" key="2">
    <source>
        <dbReference type="ARBA" id="ARBA00008263"/>
    </source>
</evidence>
<dbReference type="NCBIfam" id="NF004044">
    <property type="entry name" value="PRK05561.1"/>
    <property type="match status" value="1"/>
</dbReference>
<dbReference type="HAMAP" id="MF_00937">
    <property type="entry name" value="ParC_type2"/>
    <property type="match status" value="1"/>
</dbReference>
<feature type="non-terminal residue" evidence="11">
    <location>
        <position position="730"/>
    </location>
</feature>
<dbReference type="SMART" id="SM00434">
    <property type="entry name" value="TOP4c"/>
    <property type="match status" value="1"/>
</dbReference>
<evidence type="ECO:0000256" key="9">
    <source>
        <dbReference type="PROSITE-ProRule" id="PRU01384"/>
    </source>
</evidence>
<dbReference type="InterPro" id="IPR005741">
    <property type="entry name" value="TopoIV_A_Gpos"/>
</dbReference>
<dbReference type="FunFam" id="1.10.268.10:FF:000001">
    <property type="entry name" value="DNA gyrase subunit A"/>
    <property type="match status" value="1"/>
</dbReference>
<dbReference type="NCBIfam" id="TIGR01061">
    <property type="entry name" value="parC_Gpos"/>
    <property type="match status" value="1"/>
</dbReference>
<dbReference type="PROSITE" id="PS52040">
    <property type="entry name" value="TOPO_IIA"/>
    <property type="match status" value="1"/>
</dbReference>
<dbReference type="EMBL" id="DVML01000004">
    <property type="protein sequence ID" value="HIU22015.1"/>
    <property type="molecule type" value="Genomic_DNA"/>
</dbReference>
<keyword evidence="5 9" id="KW-0799">Topoisomerase</keyword>
<dbReference type="PANTHER" id="PTHR43493:SF9">
    <property type="entry name" value="DNA TOPOISOMERASE 4 SUBUNIT A"/>
    <property type="match status" value="1"/>
</dbReference>
<evidence type="ECO:0000313" key="12">
    <source>
        <dbReference type="Proteomes" id="UP000824087"/>
    </source>
</evidence>
<dbReference type="GO" id="GO:0003677">
    <property type="term" value="F:DNA binding"/>
    <property type="evidence" value="ECO:0007669"/>
    <property type="project" value="UniProtKB-UniRule"/>
</dbReference>
<evidence type="ECO:0000256" key="7">
    <source>
        <dbReference type="ARBA" id="ARBA00023136"/>
    </source>
</evidence>
<dbReference type="InterPro" id="IPR006691">
    <property type="entry name" value="GyrA/parC_rep"/>
</dbReference>
<evidence type="ECO:0000256" key="5">
    <source>
        <dbReference type="ARBA" id="ARBA00023029"/>
    </source>
</evidence>
<dbReference type="InterPro" id="IPR013760">
    <property type="entry name" value="Topo_IIA-like_dom_sf"/>
</dbReference>
<dbReference type="Gene3D" id="3.30.1360.40">
    <property type="match status" value="1"/>
</dbReference>
<dbReference type="Proteomes" id="UP000824087">
    <property type="component" value="Unassembled WGS sequence"/>
</dbReference>
<dbReference type="GO" id="GO:0005524">
    <property type="term" value="F:ATP binding"/>
    <property type="evidence" value="ECO:0007669"/>
    <property type="project" value="InterPro"/>
</dbReference>
<organism evidence="11 12">
    <name type="scientific">Candidatus Fimihabitans intestinipullorum</name>
    <dbReference type="NCBI Taxonomy" id="2840820"/>
    <lineage>
        <taxon>Bacteria</taxon>
        <taxon>Bacillati</taxon>
        <taxon>Mycoplasmatota</taxon>
        <taxon>Mycoplasmatota incertae sedis</taxon>
        <taxon>Candidatus Fimihabitans</taxon>
    </lineage>
</organism>
<dbReference type="Gene3D" id="1.10.268.10">
    <property type="entry name" value="Topoisomerase, domain 3"/>
    <property type="match status" value="1"/>
</dbReference>
<dbReference type="GO" id="GO:0034335">
    <property type="term" value="F:DNA negative supercoiling activity"/>
    <property type="evidence" value="ECO:0007669"/>
    <property type="project" value="UniProtKB-ARBA"/>
</dbReference>
<reference evidence="11" key="2">
    <citation type="journal article" date="2021" name="PeerJ">
        <title>Extensive microbial diversity within the chicken gut microbiome revealed by metagenomics and culture.</title>
        <authorList>
            <person name="Gilroy R."/>
            <person name="Ravi A."/>
            <person name="Getino M."/>
            <person name="Pursley I."/>
            <person name="Horton D.L."/>
            <person name="Alikhan N.F."/>
            <person name="Baker D."/>
            <person name="Gharbi K."/>
            <person name="Hall N."/>
            <person name="Watson M."/>
            <person name="Adriaenssens E.M."/>
            <person name="Foster-Nyarko E."/>
            <person name="Jarju S."/>
            <person name="Secka A."/>
            <person name="Antonio M."/>
            <person name="Oren A."/>
            <person name="Chaudhuri R.R."/>
            <person name="La Ragione R."/>
            <person name="Hildebrand F."/>
            <person name="Pallen M.J."/>
        </authorList>
    </citation>
    <scope>NUCLEOTIDE SEQUENCE</scope>
    <source>
        <strain evidence="11">CHK197-8231</strain>
    </source>
</reference>
<dbReference type="Pfam" id="PF00521">
    <property type="entry name" value="DNA_topoisoIV"/>
    <property type="match status" value="1"/>
</dbReference>
<gene>
    <name evidence="11" type="primary">parC</name>
    <name evidence="11" type="ORF">IAD49_00315</name>
</gene>
<feature type="domain" description="Topo IIA-type catalytic" evidence="10">
    <location>
        <begin position="34"/>
        <end position="499"/>
    </location>
</feature>
<dbReference type="InterPro" id="IPR013758">
    <property type="entry name" value="Topo_IIA_A/C_ab"/>
</dbReference>
<dbReference type="GO" id="GO:0005737">
    <property type="term" value="C:cytoplasm"/>
    <property type="evidence" value="ECO:0007669"/>
    <property type="project" value="TreeGrafter"/>
</dbReference>
<dbReference type="AlphaFoldDB" id="A0A9D1HVC0"/>
<dbReference type="GO" id="GO:0006265">
    <property type="term" value="P:DNA topological change"/>
    <property type="evidence" value="ECO:0007669"/>
    <property type="project" value="UniProtKB-UniRule"/>
</dbReference>
<protein>
    <recommendedName>
        <fullName evidence="3">DNA topoisomerase (ATP-hydrolyzing)</fullName>
        <ecNumber evidence="3">5.6.2.2</ecNumber>
    </recommendedName>
</protein>
<evidence type="ECO:0000256" key="3">
    <source>
        <dbReference type="ARBA" id="ARBA00012895"/>
    </source>
</evidence>
<dbReference type="FunFam" id="3.90.199.10:FF:000001">
    <property type="entry name" value="DNA gyrase subunit A"/>
    <property type="match status" value="1"/>
</dbReference>
<reference evidence="11" key="1">
    <citation type="submission" date="2020-10" db="EMBL/GenBank/DDBJ databases">
        <authorList>
            <person name="Gilroy R."/>
        </authorList>
    </citation>
    <scope>NUCLEOTIDE SEQUENCE</scope>
    <source>
        <strain evidence="11">CHK197-8231</strain>
    </source>
</reference>
<dbReference type="SUPFAM" id="SSF101904">
    <property type="entry name" value="GyrA/ParC C-terminal domain-like"/>
    <property type="match status" value="1"/>
</dbReference>
<evidence type="ECO:0000256" key="4">
    <source>
        <dbReference type="ARBA" id="ARBA00022475"/>
    </source>
</evidence>
<dbReference type="EC" id="5.6.2.2" evidence="3"/>
<comment type="catalytic activity">
    <reaction evidence="1 9">
        <text>ATP-dependent breakage, passage and rejoining of double-stranded DNA.</text>
        <dbReference type="EC" id="5.6.2.2"/>
    </reaction>
</comment>
<dbReference type="FunFam" id="3.30.1360.40:FF:000002">
    <property type="entry name" value="DNA gyrase subunit A"/>
    <property type="match status" value="1"/>
</dbReference>
<keyword evidence="8 9" id="KW-0413">Isomerase</keyword>
<evidence type="ECO:0000256" key="8">
    <source>
        <dbReference type="ARBA" id="ARBA00023235"/>
    </source>
</evidence>
<dbReference type="GO" id="GO:0009330">
    <property type="term" value="C:DNA topoisomerase type II (double strand cut, ATP-hydrolyzing) complex"/>
    <property type="evidence" value="ECO:0007669"/>
    <property type="project" value="TreeGrafter"/>
</dbReference>
<dbReference type="InterPro" id="IPR050220">
    <property type="entry name" value="Type_II_DNA_Topoisomerases"/>
</dbReference>
<dbReference type="Pfam" id="PF03989">
    <property type="entry name" value="DNA_gyraseA_C"/>
    <property type="match status" value="5"/>
</dbReference>
<proteinExistence type="inferred from homology"/>
<evidence type="ECO:0000256" key="6">
    <source>
        <dbReference type="ARBA" id="ARBA00023125"/>
    </source>
</evidence>
<comment type="caution">
    <text evidence="11">The sequence shown here is derived from an EMBL/GenBank/DDBJ whole genome shotgun (WGS) entry which is preliminary data.</text>
</comment>
<dbReference type="PANTHER" id="PTHR43493">
    <property type="entry name" value="DNA GYRASE/TOPOISOMERASE SUBUNIT A"/>
    <property type="match status" value="1"/>
</dbReference>
<dbReference type="InterPro" id="IPR035516">
    <property type="entry name" value="Gyrase/topoIV_suA_C"/>
</dbReference>
<keyword evidence="4" id="KW-1003">Cell membrane</keyword>
<evidence type="ECO:0000256" key="1">
    <source>
        <dbReference type="ARBA" id="ARBA00000185"/>
    </source>
</evidence>
<evidence type="ECO:0000313" key="11">
    <source>
        <dbReference type="EMBL" id="HIU22015.1"/>
    </source>
</evidence>
<accession>A0A9D1HVC0</accession>
<dbReference type="InterPro" id="IPR002205">
    <property type="entry name" value="Topo_IIA_dom_A"/>
</dbReference>
<comment type="similarity">
    <text evidence="2">Belongs to the type II topoisomerase GyrA/ParC subunit family.</text>
</comment>
<name>A0A9D1HVC0_9BACT</name>